<dbReference type="EMBL" id="VUNB01000005">
    <property type="protein sequence ID" value="MST69413.1"/>
    <property type="molecule type" value="Genomic_DNA"/>
</dbReference>
<dbReference type="Pfam" id="PF09182">
    <property type="entry name" value="PuR_N"/>
    <property type="match status" value="1"/>
</dbReference>
<evidence type="ECO:0000313" key="8">
    <source>
        <dbReference type="EMBL" id="MST69413.1"/>
    </source>
</evidence>
<evidence type="ECO:0000256" key="4">
    <source>
        <dbReference type="ARBA" id="ARBA00023163"/>
    </source>
</evidence>
<dbReference type="Gene3D" id="3.40.50.2020">
    <property type="match status" value="1"/>
</dbReference>
<feature type="domain" description="Bacterial purine repressor N-terminal" evidence="7">
    <location>
        <begin position="2"/>
        <end position="71"/>
    </location>
</feature>
<evidence type="ECO:0000256" key="5">
    <source>
        <dbReference type="ARBA" id="ARBA00049656"/>
    </source>
</evidence>
<keyword evidence="4" id="KW-0804">Transcription</keyword>
<dbReference type="InterPro" id="IPR015265">
    <property type="entry name" value="PuR_N"/>
</dbReference>
<sequence length="271" mass="30199">MKKNKRVAALLTELSLNPNKIYPSRYFCEKFDIAKSSLSEDIKAADEITRELGHGFIETIPGVGGGIRMRPGISSEEASAFQEQMCNKLMDPSRILGGGFLYTSDIMFDSHMIRDMALILAHYFRDTEADYVVTVETKGIPLAEMTALMLNVPMVVVRREPKYSEGSTVSINYFSGSYERIQKMSISKRAVNNGASAIIIDDFMRGGGSLKGLTEILSEFNITVNGAGVAMASREPEKKKISNYFPIVYLDNIDEENKTIKVSPNSIDNWY</sequence>
<proteinExistence type="inferred from homology"/>
<organism evidence="8">
    <name type="scientific">Baileyella intestinalis</name>
    <dbReference type="NCBI Taxonomy" id="2606709"/>
    <lineage>
        <taxon>Bacteria</taxon>
        <taxon>Bacillati</taxon>
        <taxon>Bacillota</taxon>
        <taxon>Clostridia</taxon>
        <taxon>Peptostreptococcales</taxon>
        <taxon>Anaerovoracaceae</taxon>
        <taxon>Baileyella</taxon>
    </lineage>
</organism>
<keyword evidence="2" id="KW-0805">Transcription regulation</keyword>
<dbReference type="GO" id="GO:0045982">
    <property type="term" value="P:negative regulation of purine nucleobase metabolic process"/>
    <property type="evidence" value="ECO:0007669"/>
    <property type="project" value="InterPro"/>
</dbReference>
<evidence type="ECO:0000256" key="2">
    <source>
        <dbReference type="ARBA" id="ARBA00023015"/>
    </source>
</evidence>
<dbReference type="InterPro" id="IPR010078">
    <property type="entry name" value="PurR_Bsub"/>
</dbReference>
<dbReference type="InterPro" id="IPR000836">
    <property type="entry name" value="PRTase_dom"/>
</dbReference>
<protein>
    <submittedName>
        <fullName evidence="8">Pur operon repressor</fullName>
    </submittedName>
</protein>
<accession>A0A6A8M9A0</accession>
<dbReference type="InterPro" id="IPR029057">
    <property type="entry name" value="PRTase-like"/>
</dbReference>
<dbReference type="RefSeq" id="WP_154572875.1">
    <property type="nucleotide sequence ID" value="NZ_DBEZJY010000083.1"/>
</dbReference>
<keyword evidence="3" id="KW-0238">DNA-binding</keyword>
<dbReference type="Pfam" id="PF00156">
    <property type="entry name" value="Pribosyltran"/>
    <property type="match status" value="1"/>
</dbReference>
<dbReference type="Gene3D" id="1.10.10.10">
    <property type="entry name" value="Winged helix-like DNA-binding domain superfamily/Winged helix DNA-binding domain"/>
    <property type="match status" value="1"/>
</dbReference>
<evidence type="ECO:0000259" key="7">
    <source>
        <dbReference type="Pfam" id="PF09182"/>
    </source>
</evidence>
<comment type="subunit">
    <text evidence="1">Homodimer.</text>
</comment>
<dbReference type="CDD" id="cd06223">
    <property type="entry name" value="PRTases_typeI"/>
    <property type="match status" value="1"/>
</dbReference>
<dbReference type="PANTHER" id="PTHR43864:SF2">
    <property type="entry name" value="PUR OPERON REPRESSOR"/>
    <property type="match status" value="1"/>
</dbReference>
<evidence type="ECO:0000259" key="6">
    <source>
        <dbReference type="Pfam" id="PF00156"/>
    </source>
</evidence>
<comment type="similarity">
    <text evidence="5">Belongs to the purine/pyrimidine phosphoribosyltransferase family. PurR subfamily.</text>
</comment>
<dbReference type="AlphaFoldDB" id="A0A6A8M9A0"/>
<dbReference type="SUPFAM" id="SSF53271">
    <property type="entry name" value="PRTase-like"/>
    <property type="match status" value="1"/>
</dbReference>
<dbReference type="SUPFAM" id="SSF46785">
    <property type="entry name" value="Winged helix' DNA-binding domain"/>
    <property type="match status" value="1"/>
</dbReference>
<evidence type="ECO:0000256" key="3">
    <source>
        <dbReference type="ARBA" id="ARBA00023125"/>
    </source>
</evidence>
<dbReference type="InterPro" id="IPR036390">
    <property type="entry name" value="WH_DNA-bd_sf"/>
</dbReference>
<name>A0A6A8M9A0_9FIRM</name>
<evidence type="ECO:0000256" key="1">
    <source>
        <dbReference type="ARBA" id="ARBA00011738"/>
    </source>
</evidence>
<dbReference type="InterPro" id="IPR050118">
    <property type="entry name" value="Pur/Pyrimidine_PRTase"/>
</dbReference>
<dbReference type="GO" id="GO:0045892">
    <property type="term" value="P:negative regulation of DNA-templated transcription"/>
    <property type="evidence" value="ECO:0007669"/>
    <property type="project" value="InterPro"/>
</dbReference>
<reference evidence="8" key="1">
    <citation type="submission" date="2019-09" db="EMBL/GenBank/DDBJ databases">
        <title>In-depth cultivation of the pig gut microbiome towards novel bacterial diversity and tailored functional studies.</title>
        <authorList>
            <person name="Wylensek D."/>
            <person name="Hitch T.C.A."/>
            <person name="Clavel T."/>
        </authorList>
    </citation>
    <scope>NUCLEOTIDE SEQUENCE</scope>
    <source>
        <strain evidence="8">RF-744-FAT-WT-3</strain>
    </source>
</reference>
<gene>
    <name evidence="8" type="primary">purR</name>
    <name evidence="8" type="ORF">FYJ66_07425</name>
</gene>
<dbReference type="NCBIfam" id="TIGR01743">
    <property type="entry name" value="purR_Bsub"/>
    <property type="match status" value="1"/>
</dbReference>
<dbReference type="GO" id="GO:0003677">
    <property type="term" value="F:DNA binding"/>
    <property type="evidence" value="ECO:0007669"/>
    <property type="project" value="UniProtKB-KW"/>
</dbReference>
<feature type="domain" description="Phosphoribosyltransferase" evidence="6">
    <location>
        <begin position="115"/>
        <end position="244"/>
    </location>
</feature>
<comment type="caution">
    <text evidence="8">The sequence shown here is derived from an EMBL/GenBank/DDBJ whole genome shotgun (WGS) entry which is preliminary data.</text>
</comment>
<dbReference type="InterPro" id="IPR036388">
    <property type="entry name" value="WH-like_DNA-bd_sf"/>
</dbReference>
<dbReference type="PANTHER" id="PTHR43864">
    <property type="entry name" value="HYPOXANTHINE/GUANINE PHOSPHORIBOSYLTRANSFERASE"/>
    <property type="match status" value="1"/>
</dbReference>